<feature type="transmembrane region" description="Helical" evidence="6">
    <location>
        <begin position="7"/>
        <end position="26"/>
    </location>
</feature>
<feature type="transmembrane region" description="Helical" evidence="6">
    <location>
        <begin position="184"/>
        <end position="212"/>
    </location>
</feature>
<comment type="subcellular location">
    <subcellularLocation>
        <location evidence="1">Membrane</location>
        <topology evidence="1">Multi-pass membrane protein</topology>
    </subcellularLocation>
</comment>
<feature type="transmembrane region" description="Helical" evidence="6">
    <location>
        <begin position="122"/>
        <end position="145"/>
    </location>
</feature>
<evidence type="ECO:0000256" key="5">
    <source>
        <dbReference type="ARBA" id="ARBA00023136"/>
    </source>
</evidence>
<evidence type="ECO:0000259" key="7">
    <source>
        <dbReference type="Pfam" id="PF00999"/>
    </source>
</evidence>
<dbReference type="Pfam" id="PF00999">
    <property type="entry name" value="Na_H_Exchanger"/>
    <property type="match status" value="1"/>
</dbReference>
<dbReference type="GO" id="GO:0015297">
    <property type="term" value="F:antiporter activity"/>
    <property type="evidence" value="ECO:0007669"/>
    <property type="project" value="InterPro"/>
</dbReference>
<dbReference type="Proteomes" id="UP000038045">
    <property type="component" value="Unplaced"/>
</dbReference>
<dbReference type="PANTHER" id="PTHR31102:SF1">
    <property type="entry name" value="CATION_H+ EXCHANGER DOMAIN-CONTAINING PROTEIN"/>
    <property type="match status" value="1"/>
</dbReference>
<keyword evidence="5 6" id="KW-0472">Membrane</keyword>
<dbReference type="GO" id="GO:1902600">
    <property type="term" value="P:proton transmembrane transport"/>
    <property type="evidence" value="ECO:0007669"/>
    <property type="project" value="InterPro"/>
</dbReference>
<feature type="transmembrane region" description="Helical" evidence="6">
    <location>
        <begin position="38"/>
        <end position="57"/>
    </location>
</feature>
<feature type="domain" description="Cation/H+ exchanger transmembrane" evidence="7">
    <location>
        <begin position="51"/>
        <end position="426"/>
    </location>
</feature>
<feature type="transmembrane region" description="Helical" evidence="6">
    <location>
        <begin position="342"/>
        <end position="364"/>
    </location>
</feature>
<comment type="similarity">
    <text evidence="2">Belongs to the monovalent cation:proton antiporter 1 (CPA1) transporter (TC 2.A.36) family.</text>
</comment>
<protein>
    <submittedName>
        <fullName evidence="9">Na_H_Exchanger domain-containing protein</fullName>
    </submittedName>
</protein>
<evidence type="ECO:0000256" key="1">
    <source>
        <dbReference type="ARBA" id="ARBA00004141"/>
    </source>
</evidence>
<dbReference type="InterPro" id="IPR051843">
    <property type="entry name" value="CPA1_transporter"/>
</dbReference>
<dbReference type="InterPro" id="IPR006153">
    <property type="entry name" value="Cation/H_exchanger_TM"/>
</dbReference>
<sequence length="465" mass="52719">MKNILEYLFLSIGGYLLLVLFFEKNLFNPINNNETENIIISLYILWIFGLFSSYIVSFFKMAPLLGGMIIGVIFRNVIFLEKFLYENNTITTLIRDIGYVIILIRSGLCVDLNALKKFFSLCLSLGIISTIMDVMFLAFLCHYILYFPINISILFSFIISSVAPAIIVPVVIELKKNNIGKENGIPTIILANATVINIFCTTSFSILVSIFYGKEEFSLWKLKVIPIGIFIGLFVGILFGLIILNIFKNRKDASNFKKAISVMLYSLLIFYCGKYFENNIISSVGIISLTILLNYYWNEKDGDGVVEKDKVFAYGWNNLIEPLLFSMIGITLNLNKLCIKVVLVSLLIILLSIFVKWLAIFLMLTFSHLNYKERLYMAFSFTSKATVQAVLAPILASILLENNIIIESSIGYSVDELIIIISIISIILTAPLGHLLMSFFSNSLLRNKNTNQEIQEEQLFISNEI</sequence>
<dbReference type="GO" id="GO:0016020">
    <property type="term" value="C:membrane"/>
    <property type="evidence" value="ECO:0007669"/>
    <property type="project" value="UniProtKB-SubCell"/>
</dbReference>
<evidence type="ECO:0000256" key="6">
    <source>
        <dbReference type="SAM" id="Phobius"/>
    </source>
</evidence>
<evidence type="ECO:0000256" key="2">
    <source>
        <dbReference type="ARBA" id="ARBA00007367"/>
    </source>
</evidence>
<evidence type="ECO:0000256" key="3">
    <source>
        <dbReference type="ARBA" id="ARBA00022692"/>
    </source>
</evidence>
<keyword evidence="4 6" id="KW-1133">Transmembrane helix</keyword>
<keyword evidence="8" id="KW-1185">Reference proteome</keyword>
<feature type="transmembrane region" description="Helical" evidence="6">
    <location>
        <begin position="151"/>
        <end position="172"/>
    </location>
</feature>
<evidence type="ECO:0000256" key="4">
    <source>
        <dbReference type="ARBA" id="ARBA00022989"/>
    </source>
</evidence>
<accession>A0A0N4ZYP2</accession>
<dbReference type="STRING" id="131310.A0A0N4ZYP2"/>
<feature type="transmembrane region" description="Helical" evidence="6">
    <location>
        <begin position="311"/>
        <end position="330"/>
    </location>
</feature>
<keyword evidence="3 6" id="KW-0812">Transmembrane</keyword>
<feature type="transmembrane region" description="Helical" evidence="6">
    <location>
        <begin position="282"/>
        <end position="299"/>
    </location>
</feature>
<dbReference type="AlphaFoldDB" id="A0A0N4ZYP2"/>
<feature type="transmembrane region" description="Helical" evidence="6">
    <location>
        <begin position="417"/>
        <end position="440"/>
    </location>
</feature>
<evidence type="ECO:0000313" key="8">
    <source>
        <dbReference type="Proteomes" id="UP000038045"/>
    </source>
</evidence>
<organism evidence="8 9">
    <name type="scientific">Parastrongyloides trichosuri</name>
    <name type="common">Possum-specific nematode worm</name>
    <dbReference type="NCBI Taxonomy" id="131310"/>
    <lineage>
        <taxon>Eukaryota</taxon>
        <taxon>Metazoa</taxon>
        <taxon>Ecdysozoa</taxon>
        <taxon>Nematoda</taxon>
        <taxon>Chromadorea</taxon>
        <taxon>Rhabditida</taxon>
        <taxon>Tylenchina</taxon>
        <taxon>Panagrolaimomorpha</taxon>
        <taxon>Strongyloidoidea</taxon>
        <taxon>Strongyloididae</taxon>
        <taxon>Parastrongyloides</taxon>
    </lineage>
</organism>
<evidence type="ECO:0000313" key="9">
    <source>
        <dbReference type="WBParaSite" id="PTRK_0001390900.1"/>
    </source>
</evidence>
<dbReference type="WBParaSite" id="PTRK_0001390900.1">
    <property type="protein sequence ID" value="PTRK_0001390900.1"/>
    <property type="gene ID" value="PTRK_0001390900"/>
</dbReference>
<dbReference type="PANTHER" id="PTHR31102">
    <property type="match status" value="1"/>
</dbReference>
<reference evidence="9" key="1">
    <citation type="submission" date="2017-02" db="UniProtKB">
        <authorList>
            <consortium name="WormBaseParasite"/>
        </authorList>
    </citation>
    <scope>IDENTIFICATION</scope>
</reference>
<feature type="transmembrane region" description="Helical" evidence="6">
    <location>
        <begin position="224"/>
        <end position="247"/>
    </location>
</feature>
<proteinExistence type="inferred from homology"/>
<name>A0A0N4ZYP2_PARTI</name>